<dbReference type="Pfam" id="PF13414">
    <property type="entry name" value="TPR_11"/>
    <property type="match status" value="1"/>
</dbReference>
<dbReference type="InterPro" id="IPR006636">
    <property type="entry name" value="STI1_HS-bd"/>
</dbReference>
<proteinExistence type="predicted"/>
<dbReference type="PANTHER" id="PTHR22904">
    <property type="entry name" value="TPR REPEAT CONTAINING PROTEIN"/>
    <property type="match status" value="1"/>
</dbReference>
<dbReference type="AlphaFoldDB" id="A0A8S2Q0B8"/>
<dbReference type="InterPro" id="IPR041243">
    <property type="entry name" value="STI1/HOP_DP"/>
</dbReference>
<dbReference type="PANTHER" id="PTHR22904:SF523">
    <property type="entry name" value="STRESS-INDUCED-PHOSPHOPROTEIN 1"/>
    <property type="match status" value="1"/>
</dbReference>
<dbReference type="Pfam" id="PF17830">
    <property type="entry name" value="STI1-HOP_DP"/>
    <property type="match status" value="2"/>
</dbReference>
<dbReference type="Pfam" id="PF13181">
    <property type="entry name" value="TPR_8"/>
    <property type="match status" value="2"/>
</dbReference>
<accession>A0A8S2Q0B8</accession>
<reference evidence="8" key="1">
    <citation type="submission" date="2021-02" db="EMBL/GenBank/DDBJ databases">
        <authorList>
            <person name="Nowell W R."/>
        </authorList>
    </citation>
    <scope>NUCLEOTIDE SEQUENCE</scope>
</reference>
<feature type="repeat" description="TPR" evidence="6">
    <location>
        <begin position="229"/>
        <end position="262"/>
    </location>
</feature>
<feature type="domain" description="STI1" evidence="7">
    <location>
        <begin position="143"/>
        <end position="184"/>
    </location>
</feature>
<evidence type="ECO:0000256" key="3">
    <source>
        <dbReference type="ARBA" id="ARBA00022737"/>
    </source>
</evidence>
<dbReference type="FunFam" id="1.25.40.10:FF:000027">
    <property type="entry name" value="stress-induced-phosphoprotein 1 isoform X1"/>
    <property type="match status" value="1"/>
</dbReference>
<dbReference type="SUPFAM" id="SSF48452">
    <property type="entry name" value="TPR-like"/>
    <property type="match status" value="3"/>
</dbReference>
<dbReference type="FunFam" id="1.25.40.10:FF:000020">
    <property type="entry name" value="Stress-induced phosphoprotein 1"/>
    <property type="match status" value="1"/>
</dbReference>
<evidence type="ECO:0000313" key="8">
    <source>
        <dbReference type="EMBL" id="CAF4077237.1"/>
    </source>
</evidence>
<feature type="repeat" description="TPR" evidence="6">
    <location>
        <begin position="297"/>
        <end position="330"/>
    </location>
</feature>
<dbReference type="Gene3D" id="1.25.40.10">
    <property type="entry name" value="Tetratricopeptide repeat domain"/>
    <property type="match status" value="3"/>
</dbReference>
<dbReference type="InterPro" id="IPR011990">
    <property type="entry name" value="TPR-like_helical_dom_sf"/>
</dbReference>
<keyword evidence="4 6" id="KW-0802">TPR repeat</keyword>
<dbReference type="GO" id="GO:0005737">
    <property type="term" value="C:cytoplasm"/>
    <property type="evidence" value="ECO:0007669"/>
    <property type="project" value="UniProtKB-SubCell"/>
</dbReference>
<comment type="caution">
    <text evidence="8">The sequence shown here is derived from an EMBL/GenBank/DDBJ whole genome shotgun (WGS) entry which is preliminary data.</text>
</comment>
<evidence type="ECO:0000256" key="5">
    <source>
        <dbReference type="ARBA" id="ARBA00026193"/>
    </source>
</evidence>
<dbReference type="InterPro" id="IPR019734">
    <property type="entry name" value="TPR_rpt"/>
</dbReference>
<dbReference type="Pfam" id="PF13432">
    <property type="entry name" value="TPR_16"/>
    <property type="match status" value="1"/>
</dbReference>
<evidence type="ECO:0000256" key="6">
    <source>
        <dbReference type="PROSITE-ProRule" id="PRU00339"/>
    </source>
</evidence>
<dbReference type="SMART" id="SM00028">
    <property type="entry name" value="TPR"/>
    <property type="match status" value="7"/>
</dbReference>
<feature type="repeat" description="TPR" evidence="6">
    <location>
        <begin position="39"/>
        <end position="72"/>
    </location>
</feature>
<dbReference type="Proteomes" id="UP000676336">
    <property type="component" value="Unassembled WGS sequence"/>
</dbReference>
<feature type="repeat" description="TPR" evidence="6">
    <location>
        <begin position="263"/>
        <end position="296"/>
    </location>
</feature>
<dbReference type="SMART" id="SM00727">
    <property type="entry name" value="STI1"/>
    <property type="match status" value="2"/>
</dbReference>
<comment type="subcellular location">
    <subcellularLocation>
        <location evidence="1">Cytoplasm</location>
    </subcellularLocation>
</comment>
<evidence type="ECO:0000313" key="9">
    <source>
        <dbReference type="Proteomes" id="UP000676336"/>
    </source>
</evidence>
<evidence type="ECO:0000256" key="2">
    <source>
        <dbReference type="ARBA" id="ARBA00022490"/>
    </source>
</evidence>
<dbReference type="Gene3D" id="1.10.260.100">
    <property type="match status" value="1"/>
</dbReference>
<dbReference type="EMBL" id="CAJOBI010007090">
    <property type="protein sequence ID" value="CAF4077237.1"/>
    <property type="molecule type" value="Genomic_DNA"/>
</dbReference>
<protein>
    <recommendedName>
        <fullName evidence="5">Stress-induced-phosphoprotein 1</fullName>
    </recommendedName>
</protein>
<organism evidence="8 9">
    <name type="scientific">Rotaria magnacalcarata</name>
    <dbReference type="NCBI Taxonomy" id="392030"/>
    <lineage>
        <taxon>Eukaryota</taxon>
        <taxon>Metazoa</taxon>
        <taxon>Spiralia</taxon>
        <taxon>Gnathifera</taxon>
        <taxon>Rotifera</taxon>
        <taxon>Eurotatoria</taxon>
        <taxon>Bdelloidea</taxon>
        <taxon>Philodinida</taxon>
        <taxon>Philodinidae</taxon>
        <taxon>Rotaria</taxon>
    </lineage>
</organism>
<sequence length="411" mass="46516">MTSQVEELKAKANAAFSSGKNDEAISLYSQAIALDDKNHVLYSNRSAAYAKSNKYEEALQDAEKCISVKPDFVKGYSRKGAALSFLKRFDEAITVYEEGLKIDPSNQQLLTDLETARKDASGPSAGGLNFFSDPQFLTQLMTNPRARELLKDPETAMLMKMMQQNPNNPSAYARIGNVKTQEKDYEAAVKFYNHSLSEHRNPEILQKKQEIEKIFKEQEQLAYINPEIAEEEKNKGNEFFQKANYPTALKHYTEAIKRNPNDAKLYSNRAACYTKLMEFRLAMKDSEEGIRLDPNFIKCYLRKGHALLAMKDLGQAMATFGKALEIDPNCQEAIEGYRQCSLKSTDDPEEVRKRATNDPEIQQILGDPGMRLILEQMQNEPQALRDHLRNPAIAQKIQKLIDAGIIGIRQG</sequence>
<gene>
    <name evidence="8" type="ORF">SMN809_LOCUS16096</name>
</gene>
<name>A0A8S2Q0B8_9BILA</name>
<keyword evidence="3" id="KW-0677">Repeat</keyword>
<dbReference type="GO" id="GO:0051879">
    <property type="term" value="F:Hsp90 protein binding"/>
    <property type="evidence" value="ECO:0007669"/>
    <property type="project" value="TreeGrafter"/>
</dbReference>
<feature type="repeat" description="TPR" evidence="6">
    <location>
        <begin position="73"/>
        <end position="106"/>
    </location>
</feature>
<feature type="repeat" description="TPR" evidence="6">
    <location>
        <begin position="169"/>
        <end position="202"/>
    </location>
</feature>
<evidence type="ECO:0000256" key="1">
    <source>
        <dbReference type="ARBA" id="ARBA00004496"/>
    </source>
</evidence>
<evidence type="ECO:0000259" key="7">
    <source>
        <dbReference type="SMART" id="SM00727"/>
    </source>
</evidence>
<keyword evidence="2" id="KW-0963">Cytoplasm</keyword>
<dbReference type="PROSITE" id="PS50005">
    <property type="entry name" value="TPR"/>
    <property type="match status" value="6"/>
</dbReference>
<feature type="domain" description="STI1" evidence="7">
    <location>
        <begin position="358"/>
        <end position="397"/>
    </location>
</feature>
<evidence type="ECO:0000256" key="4">
    <source>
        <dbReference type="ARBA" id="ARBA00022803"/>
    </source>
</evidence>
<dbReference type="FunFam" id="1.10.260.100:FF:000002">
    <property type="entry name" value="Stress-induced-phosphoprotein 1 (Hsp70/Hsp90-organizing)"/>
    <property type="match status" value="1"/>
</dbReference>